<accession>A0A7S0ISE7</accession>
<dbReference type="InterPro" id="IPR040122">
    <property type="entry name" value="Importin_beta"/>
</dbReference>
<reference evidence="10" key="1">
    <citation type="submission" date="2021-01" db="EMBL/GenBank/DDBJ databases">
        <authorList>
            <person name="Corre E."/>
            <person name="Pelletier E."/>
            <person name="Niang G."/>
            <person name="Scheremetjew M."/>
            <person name="Finn R."/>
            <person name="Kale V."/>
            <person name="Holt S."/>
            <person name="Cochrane G."/>
            <person name="Meng A."/>
            <person name="Brown T."/>
            <person name="Cohen L."/>
        </authorList>
    </citation>
    <scope>NUCLEOTIDE SEQUENCE</scope>
    <source>
        <strain evidence="10">RCC1130</strain>
    </source>
</reference>
<keyword evidence="6" id="KW-0677">Repeat</keyword>
<evidence type="ECO:0000313" key="10">
    <source>
        <dbReference type="EMBL" id="CAD8530047.1"/>
    </source>
</evidence>
<keyword evidence="5" id="KW-0963">Cytoplasm</keyword>
<name>A0A7S0ISE7_9EUKA</name>
<dbReference type="FunFam" id="1.25.10.10:FF:000027">
    <property type="entry name" value="Importin subunit beta-1"/>
    <property type="match status" value="1"/>
</dbReference>
<dbReference type="InterPro" id="IPR016024">
    <property type="entry name" value="ARM-type_fold"/>
</dbReference>
<evidence type="ECO:0000256" key="1">
    <source>
        <dbReference type="ARBA" id="ARBA00004123"/>
    </source>
</evidence>
<dbReference type="Pfam" id="PF03810">
    <property type="entry name" value="IBN_N"/>
    <property type="match status" value="1"/>
</dbReference>
<dbReference type="Pfam" id="PF25574">
    <property type="entry name" value="TPR_IMB1"/>
    <property type="match status" value="1"/>
</dbReference>
<evidence type="ECO:0000259" key="9">
    <source>
        <dbReference type="PROSITE" id="PS50166"/>
    </source>
</evidence>
<evidence type="ECO:0000256" key="8">
    <source>
        <dbReference type="ARBA" id="ARBA00023242"/>
    </source>
</evidence>
<keyword evidence="8" id="KW-0539">Nucleus</keyword>
<dbReference type="InterPro" id="IPR001494">
    <property type="entry name" value="Importin-beta_N"/>
</dbReference>
<keyword evidence="7" id="KW-0653">Protein transport</keyword>
<sequence length="879" mass="97072">MDVTQVLIGTQSPDASIRQAAEAQLEQAKLTNLPLLMSLMANELVDENKDLHVRQAAGLVLKNCLAAKDATRQTHLASQWLQTDLIAKQQIKNTVLEALKSAQLKARHTAAQAVAAMATIDLPQNQWPDLVQGLVNNVTQQPSPHLKQSSLEAIGYICEEIDPATLEASSNLILTAVVQGMKEADESVRVAGTKALLNTLEFVRANFENEQERNYIMQTVCETTQVQNKEAQIAAFECIVRVAELYYDKLPYYMQALYQLTLQAIKTATETGNPDHDEIGQQAVEFWSTICDEELELIEVSQMAQQQQQPPASTCHHFVRGVTPHLVPVLLEALCKQADDDDDDNWNMSMSAATCLARVSQTSEDEVVQHVIPFVEQHLTSHDWRRREAATLAFGSILEGPSANVLMPYLPQALDVMLKLIQDANLQVKDTAAWTIGRICEHHIRAINNDQWQKMTRALQPGQLAEEEGVLLSALRDDPRVAHNICWAFHNLAEHCEDQRNDATNVLSSLFVELARALLACAERADASEHNLRISAYEALNTTITNAALDAIGHIEQLLPAICHKLEQTFAMQIVSADDREAQTELQGLLCGSLQVVTAKLAERSVPFADRMMELFLQVFASKNSTVHEEALMAVGAIANATESNFDKYMPHFRPFLSLGLSNSEEHQVCAIAVGVVGDICRALESKVIPYCDEIVALLLGNAQNPSLNRDVKPPILCCFGDIALAVGGHFEKYLPVTMGMLTQAANTEVDQSNPDLVDYLQQLREGIFEAYTGVLQGLRADNKSEAFMPYVDHVLHLARQVADSVARGEQVGDDLVRATVGVIGDLAMSLGPQFKQLAKQPAHKEYMKQLIRAAKNSNVEGTKQVGRWAHQTVFERAA</sequence>
<dbReference type="AlphaFoldDB" id="A0A7S0ISE7"/>
<evidence type="ECO:0000256" key="5">
    <source>
        <dbReference type="ARBA" id="ARBA00022490"/>
    </source>
</evidence>
<comment type="subcellular location">
    <subcellularLocation>
        <location evidence="2">Cytoplasm</location>
    </subcellularLocation>
    <subcellularLocation>
        <location evidence="1">Nucleus</location>
    </subcellularLocation>
</comment>
<evidence type="ECO:0000256" key="7">
    <source>
        <dbReference type="ARBA" id="ARBA00022927"/>
    </source>
</evidence>
<dbReference type="Pfam" id="PF13513">
    <property type="entry name" value="HEAT_EZ"/>
    <property type="match status" value="1"/>
</dbReference>
<dbReference type="InterPro" id="IPR057672">
    <property type="entry name" value="TPR_IPO4/5"/>
</dbReference>
<organism evidence="10">
    <name type="scientific">Calcidiscus leptoporus</name>
    <dbReference type="NCBI Taxonomy" id="127549"/>
    <lineage>
        <taxon>Eukaryota</taxon>
        <taxon>Haptista</taxon>
        <taxon>Haptophyta</taxon>
        <taxon>Prymnesiophyceae</taxon>
        <taxon>Coccolithales</taxon>
        <taxon>Calcidiscaceae</taxon>
        <taxon>Calcidiscus</taxon>
    </lineage>
</organism>
<gene>
    <name evidence="10" type="ORF">CLEP1334_LOCUS5299</name>
</gene>
<dbReference type="InterPro" id="IPR011989">
    <property type="entry name" value="ARM-like"/>
</dbReference>
<dbReference type="PANTHER" id="PTHR10527">
    <property type="entry name" value="IMPORTIN BETA"/>
    <property type="match status" value="1"/>
</dbReference>
<evidence type="ECO:0000256" key="2">
    <source>
        <dbReference type="ARBA" id="ARBA00004496"/>
    </source>
</evidence>
<dbReference type="GO" id="GO:0031267">
    <property type="term" value="F:small GTPase binding"/>
    <property type="evidence" value="ECO:0007669"/>
    <property type="project" value="InterPro"/>
</dbReference>
<protein>
    <recommendedName>
        <fullName evidence="9">Importin N-terminal domain-containing protein</fullName>
    </recommendedName>
</protein>
<dbReference type="PROSITE" id="PS50166">
    <property type="entry name" value="IMPORTIN_B_NT"/>
    <property type="match status" value="1"/>
</dbReference>
<evidence type="ECO:0000256" key="6">
    <source>
        <dbReference type="ARBA" id="ARBA00022737"/>
    </source>
</evidence>
<dbReference type="EMBL" id="HBER01010663">
    <property type="protein sequence ID" value="CAD8530047.1"/>
    <property type="molecule type" value="Transcribed_RNA"/>
</dbReference>
<dbReference type="GO" id="GO:0006606">
    <property type="term" value="P:protein import into nucleus"/>
    <property type="evidence" value="ECO:0007669"/>
    <property type="project" value="InterPro"/>
</dbReference>
<dbReference type="GO" id="GO:0005737">
    <property type="term" value="C:cytoplasm"/>
    <property type="evidence" value="ECO:0007669"/>
    <property type="project" value="UniProtKB-SubCell"/>
</dbReference>
<evidence type="ECO:0000256" key="4">
    <source>
        <dbReference type="ARBA" id="ARBA00022448"/>
    </source>
</evidence>
<feature type="domain" description="Importin N-terminal" evidence="9">
    <location>
        <begin position="21"/>
        <end position="101"/>
    </location>
</feature>
<comment type="similarity">
    <text evidence="3">Belongs to the importin beta family. Importin beta-1 subfamily.</text>
</comment>
<keyword evidence="4" id="KW-0813">Transport</keyword>
<proteinExistence type="inferred from homology"/>
<dbReference type="SUPFAM" id="SSF48371">
    <property type="entry name" value="ARM repeat"/>
    <property type="match status" value="1"/>
</dbReference>
<dbReference type="SMART" id="SM00913">
    <property type="entry name" value="IBN_N"/>
    <property type="match status" value="1"/>
</dbReference>
<dbReference type="InterPro" id="IPR058584">
    <property type="entry name" value="IMB1_TNPO1-like_TPR"/>
</dbReference>
<evidence type="ECO:0000256" key="3">
    <source>
        <dbReference type="ARBA" id="ARBA00010907"/>
    </source>
</evidence>
<dbReference type="Gene3D" id="1.25.10.10">
    <property type="entry name" value="Leucine-rich Repeat Variant"/>
    <property type="match status" value="1"/>
</dbReference>
<dbReference type="Pfam" id="PF25780">
    <property type="entry name" value="TPR_IPO5"/>
    <property type="match status" value="1"/>
</dbReference>